<protein>
    <submittedName>
        <fullName evidence="2">Uncharacterized protein</fullName>
    </submittedName>
</protein>
<evidence type="ECO:0000313" key="3">
    <source>
        <dbReference type="Proteomes" id="UP000887013"/>
    </source>
</evidence>
<name>A0A8X6U512_NEPPI</name>
<keyword evidence="3" id="KW-1185">Reference proteome</keyword>
<dbReference type="Proteomes" id="UP000887013">
    <property type="component" value="Unassembled WGS sequence"/>
</dbReference>
<reference evidence="2" key="1">
    <citation type="submission" date="2020-08" db="EMBL/GenBank/DDBJ databases">
        <title>Multicomponent nature underlies the extraordinary mechanical properties of spider dragline silk.</title>
        <authorList>
            <person name="Kono N."/>
            <person name="Nakamura H."/>
            <person name="Mori M."/>
            <person name="Yoshida Y."/>
            <person name="Ohtoshi R."/>
            <person name="Malay A.D."/>
            <person name="Moran D.A.P."/>
            <person name="Tomita M."/>
            <person name="Numata K."/>
            <person name="Arakawa K."/>
        </authorList>
    </citation>
    <scope>NUCLEOTIDE SEQUENCE</scope>
</reference>
<keyword evidence="1" id="KW-0175">Coiled coil</keyword>
<comment type="caution">
    <text evidence="2">The sequence shown here is derived from an EMBL/GenBank/DDBJ whole genome shotgun (WGS) entry which is preliminary data.</text>
</comment>
<accession>A0A8X6U512</accession>
<proteinExistence type="predicted"/>
<organism evidence="2 3">
    <name type="scientific">Nephila pilipes</name>
    <name type="common">Giant wood spider</name>
    <name type="synonym">Nephila maculata</name>
    <dbReference type="NCBI Taxonomy" id="299642"/>
    <lineage>
        <taxon>Eukaryota</taxon>
        <taxon>Metazoa</taxon>
        <taxon>Ecdysozoa</taxon>
        <taxon>Arthropoda</taxon>
        <taxon>Chelicerata</taxon>
        <taxon>Arachnida</taxon>
        <taxon>Araneae</taxon>
        <taxon>Araneomorphae</taxon>
        <taxon>Entelegynae</taxon>
        <taxon>Araneoidea</taxon>
        <taxon>Nephilidae</taxon>
        <taxon>Nephila</taxon>
    </lineage>
</organism>
<feature type="coiled-coil region" evidence="1">
    <location>
        <begin position="40"/>
        <end position="67"/>
    </location>
</feature>
<dbReference type="AlphaFoldDB" id="A0A8X6U512"/>
<evidence type="ECO:0000313" key="2">
    <source>
        <dbReference type="EMBL" id="GFT81973.1"/>
    </source>
</evidence>
<dbReference type="EMBL" id="BMAW01072243">
    <property type="protein sequence ID" value="GFT81973.1"/>
    <property type="molecule type" value="Genomic_DNA"/>
</dbReference>
<sequence>MPLKFLTEQQALDKMETSDLDEFSIDENDITCLPPGPGQITDEENFNENYLDEVESAESQIQNDTDIYSRKIKAHLVEQE</sequence>
<evidence type="ECO:0000256" key="1">
    <source>
        <dbReference type="SAM" id="Coils"/>
    </source>
</evidence>
<gene>
    <name evidence="2" type="ORF">NPIL_370661</name>
</gene>